<dbReference type="EMBL" id="JAUQTB010000005">
    <property type="protein sequence ID" value="MDO7906877.1"/>
    <property type="molecule type" value="Genomic_DNA"/>
</dbReference>
<keyword evidence="4" id="KW-0788">Thiol protease</keyword>
<protein>
    <recommendedName>
        <fullName evidence="6">Ribosomal processing cysteine protease Prp</fullName>
    </recommendedName>
</protein>
<dbReference type="Gene3D" id="3.30.70.1490">
    <property type="entry name" value="Cysteine protease Prp"/>
    <property type="match status" value="1"/>
</dbReference>
<dbReference type="PANTHER" id="PTHR39178">
    <property type="entry name" value="HYPOTHETICAL RIBOSOME-ASSOCIATED PROTEIN"/>
    <property type="match status" value="1"/>
</dbReference>
<dbReference type="InterPro" id="IPR036764">
    <property type="entry name" value="Peptidase_Prp_sf"/>
</dbReference>
<dbReference type="InterPro" id="IPR007422">
    <property type="entry name" value="Peptidase_Prp"/>
</dbReference>
<evidence type="ECO:0000256" key="6">
    <source>
        <dbReference type="ARBA" id="ARBA00044538"/>
    </source>
</evidence>
<dbReference type="PANTHER" id="PTHR39178:SF1">
    <property type="entry name" value="RIBOSOMAL-PROCESSING CYSTEINE PROTEASE PRP"/>
    <property type="match status" value="1"/>
</dbReference>
<keyword evidence="3" id="KW-0378">Hydrolase</keyword>
<accession>A0ABT9CCA8</accession>
<sequence>MINVHIARLDDGSIEGFSIEGHANFAKAGRDIVCAGVSAVTVGTVNSIEALTGVELDSKMKNGFLSARLTEPLADSVSSQVQLLLESMVVMLESIAASYGKYIRVEQGNN</sequence>
<evidence type="ECO:0000256" key="5">
    <source>
        <dbReference type="ARBA" id="ARBA00044503"/>
    </source>
</evidence>
<dbReference type="GO" id="GO:0006508">
    <property type="term" value="P:proteolysis"/>
    <property type="evidence" value="ECO:0007669"/>
    <property type="project" value="UniProtKB-KW"/>
</dbReference>
<comment type="similarity">
    <text evidence="5">Belongs to the Prp family.</text>
</comment>
<dbReference type="RefSeq" id="WP_305024085.1">
    <property type="nucleotide sequence ID" value="NZ_JAUQTB010000005.1"/>
</dbReference>
<keyword evidence="8" id="KW-1185">Reference proteome</keyword>
<gene>
    <name evidence="7" type="ORF">Q5741_10660</name>
</gene>
<evidence type="ECO:0000313" key="7">
    <source>
        <dbReference type="EMBL" id="MDO7906877.1"/>
    </source>
</evidence>
<reference evidence="7 8" key="1">
    <citation type="submission" date="2023-07" db="EMBL/GenBank/DDBJ databases">
        <title>Paenibacillus sp. JX-17 nov. isolated from soil.</title>
        <authorList>
            <person name="Wan Y."/>
            <person name="Liu B."/>
        </authorList>
    </citation>
    <scope>NUCLEOTIDE SEQUENCE [LARGE SCALE GENOMIC DNA]</scope>
    <source>
        <strain evidence="7 8">JX-17</strain>
    </source>
</reference>
<organism evidence="7 8">
    <name type="scientific">Paenibacillus lacisoli</name>
    <dbReference type="NCBI Taxonomy" id="3064525"/>
    <lineage>
        <taxon>Bacteria</taxon>
        <taxon>Bacillati</taxon>
        <taxon>Bacillota</taxon>
        <taxon>Bacilli</taxon>
        <taxon>Bacillales</taxon>
        <taxon>Paenibacillaceae</taxon>
        <taxon>Paenibacillus</taxon>
    </lineage>
</organism>
<evidence type="ECO:0000256" key="4">
    <source>
        <dbReference type="ARBA" id="ARBA00022807"/>
    </source>
</evidence>
<keyword evidence="1" id="KW-0690">Ribosome biogenesis</keyword>
<dbReference type="SUPFAM" id="SSF118010">
    <property type="entry name" value="TM1457-like"/>
    <property type="match status" value="1"/>
</dbReference>
<dbReference type="Pfam" id="PF04327">
    <property type="entry name" value="Peptidase_Prp"/>
    <property type="match status" value="1"/>
</dbReference>
<evidence type="ECO:0000256" key="3">
    <source>
        <dbReference type="ARBA" id="ARBA00022801"/>
    </source>
</evidence>
<dbReference type="Proteomes" id="UP001240171">
    <property type="component" value="Unassembled WGS sequence"/>
</dbReference>
<name>A0ABT9CCA8_9BACL</name>
<keyword evidence="2 7" id="KW-0645">Protease</keyword>
<evidence type="ECO:0000256" key="1">
    <source>
        <dbReference type="ARBA" id="ARBA00022517"/>
    </source>
</evidence>
<dbReference type="GO" id="GO:0008233">
    <property type="term" value="F:peptidase activity"/>
    <property type="evidence" value="ECO:0007669"/>
    <property type="project" value="UniProtKB-KW"/>
</dbReference>
<proteinExistence type="inferred from homology"/>
<dbReference type="CDD" id="cd16332">
    <property type="entry name" value="Prp-like"/>
    <property type="match status" value="1"/>
</dbReference>
<comment type="caution">
    <text evidence="7">The sequence shown here is derived from an EMBL/GenBank/DDBJ whole genome shotgun (WGS) entry which is preliminary data.</text>
</comment>
<evidence type="ECO:0000256" key="2">
    <source>
        <dbReference type="ARBA" id="ARBA00022670"/>
    </source>
</evidence>
<evidence type="ECO:0000313" key="8">
    <source>
        <dbReference type="Proteomes" id="UP001240171"/>
    </source>
</evidence>